<dbReference type="SUPFAM" id="SSF55136">
    <property type="entry name" value="Probable bacterial effector-binding domain"/>
    <property type="match status" value="1"/>
</dbReference>
<dbReference type="AlphaFoldDB" id="A0AAV5J6A1"/>
<dbReference type="EMBL" id="BPVZ01000025">
    <property type="protein sequence ID" value="GKV06466.1"/>
    <property type="molecule type" value="Genomic_DNA"/>
</dbReference>
<protein>
    <submittedName>
        <fullName evidence="2">Uncharacterized protein</fullName>
    </submittedName>
</protein>
<dbReference type="PANTHER" id="PTHR11220:SF50">
    <property type="entry name" value="SOUL HEME-BINDING FAMILY PROTEIN"/>
    <property type="match status" value="1"/>
</dbReference>
<dbReference type="Gene3D" id="3.20.80.10">
    <property type="entry name" value="Regulatory factor, effector binding domain"/>
    <property type="match status" value="1"/>
</dbReference>
<dbReference type="PANTHER" id="PTHR11220">
    <property type="entry name" value="HEME-BINDING PROTEIN-RELATED"/>
    <property type="match status" value="1"/>
</dbReference>
<dbReference type="InterPro" id="IPR006917">
    <property type="entry name" value="SOUL_heme-bd"/>
</dbReference>
<proteinExistence type="inferred from homology"/>
<reference evidence="2 3" key="1">
    <citation type="journal article" date="2021" name="Commun. Biol.">
        <title>The genome of Shorea leprosula (Dipterocarpaceae) highlights the ecological relevance of drought in aseasonal tropical rainforests.</title>
        <authorList>
            <person name="Ng K.K.S."/>
            <person name="Kobayashi M.J."/>
            <person name="Fawcett J.A."/>
            <person name="Hatakeyama M."/>
            <person name="Paape T."/>
            <person name="Ng C.H."/>
            <person name="Ang C.C."/>
            <person name="Tnah L.H."/>
            <person name="Lee C.T."/>
            <person name="Nishiyama T."/>
            <person name="Sese J."/>
            <person name="O'Brien M.J."/>
            <person name="Copetti D."/>
            <person name="Mohd Noor M.I."/>
            <person name="Ong R.C."/>
            <person name="Putra M."/>
            <person name="Sireger I.Z."/>
            <person name="Indrioko S."/>
            <person name="Kosugi Y."/>
            <person name="Izuno A."/>
            <person name="Isagi Y."/>
            <person name="Lee S.L."/>
            <person name="Shimizu K.K."/>
        </authorList>
    </citation>
    <scope>NUCLEOTIDE SEQUENCE [LARGE SCALE GENOMIC DNA]</scope>
    <source>
        <strain evidence="2">214</strain>
    </source>
</reference>
<keyword evidence="3" id="KW-1185">Reference proteome</keyword>
<dbReference type="Proteomes" id="UP001054252">
    <property type="component" value="Unassembled WGS sequence"/>
</dbReference>
<dbReference type="Pfam" id="PF04832">
    <property type="entry name" value="SOUL"/>
    <property type="match status" value="1"/>
</dbReference>
<evidence type="ECO:0000313" key="2">
    <source>
        <dbReference type="EMBL" id="GKV06466.1"/>
    </source>
</evidence>
<evidence type="ECO:0000256" key="1">
    <source>
        <dbReference type="ARBA" id="ARBA00009817"/>
    </source>
</evidence>
<sequence>MLYSMQVRKYSGFTVVETNGDKLSGSTGFNDVAGYIFGKNSTMEKIPMTMPVFTQASNAELSDVSIQIVLPSNKDISSLPNPSQEKVILREVEGGIAAALKFNVL</sequence>
<dbReference type="InterPro" id="IPR011256">
    <property type="entry name" value="Reg_factor_effector_dom_sf"/>
</dbReference>
<organism evidence="2 3">
    <name type="scientific">Rubroshorea leprosula</name>
    <dbReference type="NCBI Taxonomy" id="152421"/>
    <lineage>
        <taxon>Eukaryota</taxon>
        <taxon>Viridiplantae</taxon>
        <taxon>Streptophyta</taxon>
        <taxon>Embryophyta</taxon>
        <taxon>Tracheophyta</taxon>
        <taxon>Spermatophyta</taxon>
        <taxon>Magnoliopsida</taxon>
        <taxon>eudicotyledons</taxon>
        <taxon>Gunneridae</taxon>
        <taxon>Pentapetalae</taxon>
        <taxon>rosids</taxon>
        <taxon>malvids</taxon>
        <taxon>Malvales</taxon>
        <taxon>Dipterocarpaceae</taxon>
        <taxon>Rubroshorea</taxon>
    </lineage>
</organism>
<evidence type="ECO:0000313" key="3">
    <source>
        <dbReference type="Proteomes" id="UP001054252"/>
    </source>
</evidence>
<comment type="similarity">
    <text evidence="1">Belongs to the HEBP family.</text>
</comment>
<name>A0AAV5J6A1_9ROSI</name>
<accession>A0AAV5J6A1</accession>
<comment type="caution">
    <text evidence="2">The sequence shown here is derived from an EMBL/GenBank/DDBJ whole genome shotgun (WGS) entry which is preliminary data.</text>
</comment>
<gene>
    <name evidence="2" type="ORF">SLEP1_g18363</name>
</gene>